<keyword evidence="1" id="KW-0472">Membrane</keyword>
<dbReference type="AlphaFoldDB" id="A0A448TH99"/>
<name>A0A448TH99_9CORY</name>
<proteinExistence type="predicted"/>
<reference evidence="2 3" key="1">
    <citation type="submission" date="2018-06" db="EMBL/GenBank/DDBJ databases">
        <authorList>
            <consortium name="Pathogen Informatics"/>
            <person name="Doyle S."/>
        </authorList>
    </citation>
    <scope>NUCLEOTIDE SEQUENCE [LARGE SCALE GENOMIC DNA]</scope>
    <source>
        <strain evidence="2 3">NCTC10254</strain>
    </source>
</reference>
<dbReference type="Pfam" id="PF04020">
    <property type="entry name" value="Phage_holin_4_2"/>
    <property type="match status" value="1"/>
</dbReference>
<feature type="transmembrane region" description="Helical" evidence="1">
    <location>
        <begin position="12"/>
        <end position="32"/>
    </location>
</feature>
<evidence type="ECO:0000313" key="2">
    <source>
        <dbReference type="EMBL" id="SPW24313.1"/>
    </source>
</evidence>
<evidence type="ECO:0000313" key="3">
    <source>
        <dbReference type="Proteomes" id="UP000249886"/>
    </source>
</evidence>
<dbReference type="GeneID" id="84572895"/>
<comment type="caution">
    <text evidence="2">The sequence shown here is derived from an EMBL/GenBank/DDBJ whole genome shotgun (WGS) entry which is preliminary data.</text>
</comment>
<dbReference type="RefSeq" id="WP_005519298.1">
    <property type="nucleotide sequence ID" value="NZ_CAUOYC010000003.1"/>
</dbReference>
<feature type="transmembrane region" description="Helical" evidence="1">
    <location>
        <begin position="114"/>
        <end position="132"/>
    </location>
</feature>
<accession>A0A448TH99</accession>
<organism evidence="2 3">
    <name type="scientific">Corynebacterium matruchotii</name>
    <dbReference type="NCBI Taxonomy" id="43768"/>
    <lineage>
        <taxon>Bacteria</taxon>
        <taxon>Bacillati</taxon>
        <taxon>Actinomycetota</taxon>
        <taxon>Actinomycetes</taxon>
        <taxon>Mycobacteriales</taxon>
        <taxon>Corynebacteriaceae</taxon>
        <taxon>Corynebacterium</taxon>
    </lineage>
</organism>
<protein>
    <submittedName>
        <fullName evidence="2">Membrane protein</fullName>
    </submittedName>
</protein>
<dbReference type="Proteomes" id="UP000249886">
    <property type="component" value="Unassembled WGS sequence"/>
</dbReference>
<dbReference type="PANTHER" id="PTHR37309">
    <property type="entry name" value="SLR0284 PROTEIN"/>
    <property type="match status" value="1"/>
</dbReference>
<gene>
    <name evidence="2" type="ORF">NCTC10254_00690</name>
</gene>
<dbReference type="InterPro" id="IPR007165">
    <property type="entry name" value="Phage_holin_4_2"/>
</dbReference>
<keyword evidence="1" id="KW-1133">Transmembrane helix</keyword>
<feature type="transmembrane region" description="Helical" evidence="1">
    <location>
        <begin position="71"/>
        <end position="94"/>
    </location>
</feature>
<sequence>MLGTLGRLAIRIITLALALWCAIYFVPGINLAMPPHTLVGDGHYDYYVVFLLAGAVLYVVQATVGKVLRIISLPFTILTLGLFLLVVNAVTLLVASEVAHHFGIGLTVDSFWDAVISSVIISIVTAIVGVITD</sequence>
<evidence type="ECO:0000256" key="1">
    <source>
        <dbReference type="SAM" id="Phobius"/>
    </source>
</evidence>
<dbReference type="PANTHER" id="PTHR37309:SF1">
    <property type="entry name" value="SLR0284 PROTEIN"/>
    <property type="match status" value="1"/>
</dbReference>
<keyword evidence="1" id="KW-0812">Transmembrane</keyword>
<feature type="transmembrane region" description="Helical" evidence="1">
    <location>
        <begin position="44"/>
        <end position="64"/>
    </location>
</feature>
<dbReference type="EMBL" id="UARK01000001">
    <property type="protein sequence ID" value="SPW24313.1"/>
    <property type="molecule type" value="Genomic_DNA"/>
</dbReference>